<organism evidence="1 2">
    <name type="scientific">Olea europaea subsp. europaea</name>
    <dbReference type="NCBI Taxonomy" id="158383"/>
    <lineage>
        <taxon>Eukaryota</taxon>
        <taxon>Viridiplantae</taxon>
        <taxon>Streptophyta</taxon>
        <taxon>Embryophyta</taxon>
        <taxon>Tracheophyta</taxon>
        <taxon>Spermatophyta</taxon>
        <taxon>Magnoliopsida</taxon>
        <taxon>eudicotyledons</taxon>
        <taxon>Gunneridae</taxon>
        <taxon>Pentapetalae</taxon>
        <taxon>asterids</taxon>
        <taxon>lamiids</taxon>
        <taxon>Lamiales</taxon>
        <taxon>Oleaceae</taxon>
        <taxon>Oleeae</taxon>
        <taxon>Olea</taxon>
    </lineage>
</organism>
<gene>
    <name evidence="1" type="ORF">OLEA9_A029990</name>
</gene>
<reference evidence="1 2" key="1">
    <citation type="submission" date="2019-12" db="EMBL/GenBank/DDBJ databases">
        <authorList>
            <person name="Alioto T."/>
            <person name="Alioto T."/>
            <person name="Gomez Garrido J."/>
        </authorList>
    </citation>
    <scope>NUCLEOTIDE SEQUENCE [LARGE SCALE GENOMIC DNA]</scope>
</reference>
<evidence type="ECO:0000313" key="2">
    <source>
        <dbReference type="Proteomes" id="UP000594638"/>
    </source>
</evidence>
<dbReference type="Proteomes" id="UP000594638">
    <property type="component" value="Unassembled WGS sequence"/>
</dbReference>
<dbReference type="AlphaFoldDB" id="A0A8S0VDB3"/>
<name>A0A8S0VDB3_OLEEU</name>
<keyword evidence="1" id="KW-0560">Oxidoreductase</keyword>
<evidence type="ECO:0000313" key="1">
    <source>
        <dbReference type="EMBL" id="CAA3031867.1"/>
    </source>
</evidence>
<accession>A0A8S0VDB3</accession>
<dbReference type="GO" id="GO:0051213">
    <property type="term" value="F:dioxygenase activity"/>
    <property type="evidence" value="ECO:0007669"/>
    <property type="project" value="UniProtKB-KW"/>
</dbReference>
<proteinExistence type="predicted"/>
<dbReference type="Gene3D" id="2.60.120.330">
    <property type="entry name" value="B-lactam Antibiotic, Isopenicillin N Synthase, Chain"/>
    <property type="match status" value="1"/>
</dbReference>
<dbReference type="SUPFAM" id="SSF51197">
    <property type="entry name" value="Clavaminate synthase-like"/>
    <property type="match status" value="1"/>
</dbReference>
<dbReference type="EMBL" id="CACTIH010009492">
    <property type="protein sequence ID" value="CAA3031867.1"/>
    <property type="molecule type" value="Genomic_DNA"/>
</dbReference>
<dbReference type="OrthoDB" id="288590at2759"/>
<sequence>MHDTMFKSAISLYDVPTERKQKLECNFLALAMVPIIPGCLCELFGIENGTNIEGTKNFASLMWHEGNDQFWRDIHGELQISSPIYTFPILGPLLLQEISLLSNGRIYAPIHDIHEVVITGDKAKYSIGQFLFSNATIEVPPELVDDENPLKFKPFNHLEFLKYCKEGGQTMSKSAIETYCGI</sequence>
<keyword evidence="1" id="KW-0223">Dioxygenase</keyword>
<keyword evidence="2" id="KW-1185">Reference proteome</keyword>
<protein>
    <submittedName>
        <fullName evidence="1">Probable 2-oxoglutarate-dependent dioxygenase AOP1</fullName>
    </submittedName>
</protein>
<dbReference type="Gramene" id="OE9A029990T1">
    <property type="protein sequence ID" value="OE9A029990C1"/>
    <property type="gene ID" value="OE9A029990"/>
</dbReference>
<comment type="caution">
    <text evidence="1">The sequence shown here is derived from an EMBL/GenBank/DDBJ whole genome shotgun (WGS) entry which is preliminary data.</text>
</comment>
<dbReference type="InterPro" id="IPR027443">
    <property type="entry name" value="IPNS-like_sf"/>
</dbReference>